<evidence type="ECO:0000313" key="1">
    <source>
        <dbReference type="EMBL" id="QJA98002.1"/>
    </source>
</evidence>
<organism evidence="1">
    <name type="scientific">viral metagenome</name>
    <dbReference type="NCBI Taxonomy" id="1070528"/>
    <lineage>
        <taxon>unclassified sequences</taxon>
        <taxon>metagenomes</taxon>
        <taxon>organismal metagenomes</taxon>
    </lineage>
</organism>
<dbReference type="AlphaFoldDB" id="A0A6M3LWQ5"/>
<gene>
    <name evidence="1" type="ORF">MM415B05766_0005</name>
</gene>
<accession>A0A6M3LWQ5</accession>
<protein>
    <submittedName>
        <fullName evidence="1">Uncharacterized protein</fullName>
    </submittedName>
</protein>
<proteinExistence type="predicted"/>
<dbReference type="EMBL" id="MT143544">
    <property type="protein sequence ID" value="QJA98002.1"/>
    <property type="molecule type" value="Genomic_DNA"/>
</dbReference>
<name>A0A6M3LWQ5_9ZZZZ</name>
<reference evidence="1" key="1">
    <citation type="submission" date="2020-03" db="EMBL/GenBank/DDBJ databases">
        <title>The deep terrestrial virosphere.</title>
        <authorList>
            <person name="Holmfeldt K."/>
            <person name="Nilsson E."/>
            <person name="Simone D."/>
            <person name="Lopez-Fernandez M."/>
            <person name="Wu X."/>
            <person name="de Brujin I."/>
            <person name="Lundin D."/>
            <person name="Andersson A."/>
            <person name="Bertilsson S."/>
            <person name="Dopson M."/>
        </authorList>
    </citation>
    <scope>NUCLEOTIDE SEQUENCE</scope>
    <source>
        <strain evidence="1">MM415B05766</strain>
    </source>
</reference>
<sequence length="112" mass="13071">MKKETFVKIINAVIEQGERDNAFNSALEPYFESWVMNSIANQFSSEIVEALEDEMCDSDVISVISWWLYDAPDAGRYKELAYIESDKVKIPLETPEQLFDYLEKYRKENENG</sequence>